<gene>
    <name evidence="2" type="ORF">GGB84_003431</name>
    <name evidence="3" type="ORF">NCTC8603_00132</name>
</gene>
<sequence>MSNTSANEIVPHLPLIFENEANGILQDLAYTPSLMGLMMFPTEEELKAARSYIINVFEECYRAGHLRIMGFTNEENLFGYALIFGHPSGNFPLYCHKIYVYEQYRGNGLGSNILAEILAFPNEVALICQSDLVPFYESAGMHFKGNYTTPSVANFKKTRGMYEGLCLMSTEKNANSNGVPIFMLNDNDIDNIIQAIASSAPR</sequence>
<dbReference type="Gene3D" id="3.40.630.30">
    <property type="match status" value="1"/>
</dbReference>
<evidence type="ECO:0000313" key="2">
    <source>
        <dbReference type="EMBL" id="HAG5771708.1"/>
    </source>
</evidence>
<dbReference type="EMBL" id="UGEE01000003">
    <property type="protein sequence ID" value="STK58087.1"/>
    <property type="molecule type" value="Genomic_DNA"/>
</dbReference>
<dbReference type="Pfam" id="PF13673">
    <property type="entry name" value="Acetyltransf_10"/>
    <property type="match status" value="1"/>
</dbReference>
<dbReference type="EMBL" id="DAAYTU010000022">
    <property type="protein sequence ID" value="HAG5771708.1"/>
    <property type="molecule type" value="Genomic_DNA"/>
</dbReference>
<dbReference type="CDD" id="cd04301">
    <property type="entry name" value="NAT_SF"/>
    <property type="match status" value="1"/>
</dbReference>
<accession>A0A2Y8QZ56</accession>
<name>A0A2Y8QZ56_ECOLX</name>
<evidence type="ECO:0000259" key="1">
    <source>
        <dbReference type="PROSITE" id="PS51186"/>
    </source>
</evidence>
<dbReference type="RefSeq" id="WP_000072647.1">
    <property type="nucleotide sequence ID" value="NZ_AP027426.1"/>
</dbReference>
<reference evidence="2" key="1">
    <citation type="journal article" date="2018" name="Genome Biol.">
        <title>SKESA: strategic k-mer extension for scrupulous assemblies.</title>
        <authorList>
            <person name="Souvorov A."/>
            <person name="Agarwala R."/>
            <person name="Lipman D.J."/>
        </authorList>
    </citation>
    <scope>NUCLEOTIDE SEQUENCE [LARGE SCALE GENOMIC DNA]</scope>
    <source>
        <strain evidence="2">1839</strain>
    </source>
</reference>
<keyword evidence="2" id="KW-0808">Transferase</keyword>
<evidence type="ECO:0000313" key="4">
    <source>
        <dbReference type="Proteomes" id="UP000255153"/>
    </source>
</evidence>
<protein>
    <submittedName>
        <fullName evidence="2">GNAT family N-acetyltransferase</fullName>
    </submittedName>
</protein>
<organism evidence="2">
    <name type="scientific">Escherichia coli</name>
    <dbReference type="NCBI Taxonomy" id="562"/>
    <lineage>
        <taxon>Bacteria</taxon>
        <taxon>Pseudomonadati</taxon>
        <taxon>Pseudomonadota</taxon>
        <taxon>Gammaproteobacteria</taxon>
        <taxon>Enterobacterales</taxon>
        <taxon>Enterobacteriaceae</taxon>
        <taxon>Escherichia</taxon>
    </lineage>
</organism>
<reference evidence="3 4" key="2">
    <citation type="submission" date="2018-06" db="EMBL/GenBank/DDBJ databases">
        <authorList>
            <consortium name="Pathogen Informatics"/>
            <person name="Doyle S."/>
        </authorList>
    </citation>
    <scope>NUCLEOTIDE SEQUENCE [LARGE SCALE GENOMIC DNA]</scope>
    <source>
        <strain evidence="3 4">NCTC8603</strain>
    </source>
</reference>
<dbReference type="InterPro" id="IPR016181">
    <property type="entry name" value="Acyl_CoA_acyltransferase"/>
</dbReference>
<dbReference type="InterPro" id="IPR000182">
    <property type="entry name" value="GNAT_dom"/>
</dbReference>
<evidence type="ECO:0000313" key="3">
    <source>
        <dbReference type="EMBL" id="STK58087.1"/>
    </source>
</evidence>
<feature type="domain" description="N-acetyltransferase" evidence="1">
    <location>
        <begin position="28"/>
        <end position="173"/>
    </location>
</feature>
<dbReference type="SUPFAM" id="SSF55729">
    <property type="entry name" value="Acyl-CoA N-acyltransferases (Nat)"/>
    <property type="match status" value="1"/>
</dbReference>
<proteinExistence type="predicted"/>
<reference evidence="2" key="3">
    <citation type="submission" date="2020-02" db="EMBL/GenBank/DDBJ databases">
        <authorList>
            <consortium name="NCBI Pathogen Detection Project"/>
        </authorList>
    </citation>
    <scope>NUCLEOTIDE SEQUENCE</scope>
    <source>
        <strain evidence="2">1839</strain>
    </source>
</reference>
<dbReference type="PROSITE" id="PS51186">
    <property type="entry name" value="GNAT"/>
    <property type="match status" value="1"/>
</dbReference>
<dbReference type="Proteomes" id="UP000255153">
    <property type="component" value="Unassembled WGS sequence"/>
</dbReference>
<comment type="caution">
    <text evidence="2">The sequence shown here is derived from an EMBL/GenBank/DDBJ whole genome shotgun (WGS) entry which is preliminary data.</text>
</comment>
<dbReference type="GO" id="GO:0016747">
    <property type="term" value="F:acyltransferase activity, transferring groups other than amino-acyl groups"/>
    <property type="evidence" value="ECO:0007669"/>
    <property type="project" value="InterPro"/>
</dbReference>
<dbReference type="AlphaFoldDB" id="A0A2Y8QZ56"/>